<reference evidence="10 11" key="1">
    <citation type="submission" date="2020-06" db="EMBL/GenBank/DDBJ databases">
        <authorList>
            <person name="Li R."/>
            <person name="Bekaert M."/>
        </authorList>
    </citation>
    <scope>NUCLEOTIDE SEQUENCE [LARGE SCALE GENOMIC DNA]</scope>
    <source>
        <strain evidence="11">wild</strain>
    </source>
</reference>
<name>A0A6J8DRP1_MYTCO</name>
<evidence type="ECO:0000256" key="5">
    <source>
        <dbReference type="ARBA" id="ARBA00022741"/>
    </source>
</evidence>
<dbReference type="InterPro" id="IPR051180">
    <property type="entry name" value="IKK"/>
</dbReference>
<dbReference type="InterPro" id="IPR000719">
    <property type="entry name" value="Prot_kinase_dom"/>
</dbReference>
<keyword evidence="3" id="KW-0723">Serine/threonine-protein kinase</keyword>
<keyword evidence="2" id="KW-0963">Cytoplasm</keyword>
<dbReference type="SUPFAM" id="SSF56112">
    <property type="entry name" value="Protein kinase-like (PK-like)"/>
    <property type="match status" value="1"/>
</dbReference>
<dbReference type="GO" id="GO:0008384">
    <property type="term" value="F:IkappaB kinase activity"/>
    <property type="evidence" value="ECO:0007669"/>
    <property type="project" value="UniProtKB-EC"/>
</dbReference>
<dbReference type="EC" id="2.7.11.10" evidence="10"/>
<dbReference type="PROSITE" id="PS00107">
    <property type="entry name" value="PROTEIN_KINASE_ATP"/>
    <property type="match status" value="1"/>
</dbReference>
<accession>A0A6J8DRP1</accession>
<gene>
    <name evidence="10" type="ORF">MCOR_43364</name>
</gene>
<dbReference type="InterPro" id="IPR017441">
    <property type="entry name" value="Protein_kinase_ATP_BS"/>
</dbReference>
<feature type="binding site" evidence="8">
    <location>
        <position position="86"/>
    </location>
    <ligand>
        <name>ATP</name>
        <dbReference type="ChEBI" id="CHEBI:30616"/>
    </ligand>
</feature>
<evidence type="ECO:0000256" key="4">
    <source>
        <dbReference type="ARBA" id="ARBA00022679"/>
    </source>
</evidence>
<dbReference type="GO" id="GO:0005524">
    <property type="term" value="F:ATP binding"/>
    <property type="evidence" value="ECO:0007669"/>
    <property type="project" value="UniProtKB-UniRule"/>
</dbReference>
<dbReference type="AlphaFoldDB" id="A0A6J8DRP1"/>
<evidence type="ECO:0000256" key="1">
    <source>
        <dbReference type="ARBA" id="ARBA00004496"/>
    </source>
</evidence>
<evidence type="ECO:0000256" key="2">
    <source>
        <dbReference type="ARBA" id="ARBA00022490"/>
    </source>
</evidence>
<dbReference type="Proteomes" id="UP000507470">
    <property type="component" value="Unassembled WGS sequence"/>
</dbReference>
<dbReference type="Gene3D" id="3.10.20.90">
    <property type="entry name" value="Phosphatidylinositol 3-kinase Catalytic Subunit, Chain A, domain 1"/>
    <property type="match status" value="1"/>
</dbReference>
<dbReference type="PROSITE" id="PS50011">
    <property type="entry name" value="PROTEIN_KINASE_DOM"/>
    <property type="match status" value="1"/>
</dbReference>
<keyword evidence="11" id="KW-1185">Reference proteome</keyword>
<dbReference type="InterPro" id="IPR041309">
    <property type="entry name" value="TBK1_CC1"/>
</dbReference>
<dbReference type="InterPro" id="IPR011009">
    <property type="entry name" value="Kinase-like_dom_sf"/>
</dbReference>
<dbReference type="FunFam" id="1.10.510.10:FF:000100">
    <property type="entry name" value="inhibitor of nuclear factor kappa-B kinase subunit epsilon"/>
    <property type="match status" value="1"/>
</dbReference>
<keyword evidence="4 10" id="KW-0808">Transferase</keyword>
<keyword evidence="5 8" id="KW-0547">Nucleotide-binding</keyword>
<dbReference type="Gene3D" id="1.10.510.10">
    <property type="entry name" value="Transferase(Phosphotransferase) domain 1"/>
    <property type="match status" value="1"/>
</dbReference>
<keyword evidence="7 8" id="KW-0067">ATP-binding</keyword>
<evidence type="ECO:0000256" key="8">
    <source>
        <dbReference type="PROSITE-ProRule" id="PRU10141"/>
    </source>
</evidence>
<dbReference type="SMART" id="SM00220">
    <property type="entry name" value="S_TKc"/>
    <property type="match status" value="1"/>
</dbReference>
<sequence length="835" mass="96687">MYIVAFKYCVCIEKSLITETFISLQEFVSSKYDHEENSMSLSNKENKNWKSTETFSWNEGDVLGKGATAVVYKARRRPNGCVCAVKYFHERVSHHFASVALREIDLLKKLDHRNVITIYAVERDSPSGNYVMGMELCEGGSLYSMLDQPKYSYGLPEEEFLVVLFDIASGMQYLRQMGIIHRDLKPGNIMRFIDDTGQSIYKLTDFGAARQLDDEENFTSIYGTEEYLDPNMYEKAVLRRHSVPYQEFDASVDIWSLGVTIYHVATGHLPFQPYGGRSNSQTMFLITSTKESGVISGIQRYQNGDIEWSKELPGTCRLSLGLKCLVVPMLANMLESDKRRRWSFEQFFREVFKIQDMLTIRLYDCSVGSNLKIYVEKCDRYAAVQEKIAMESDIPSGQQLILFQNRELEEIVNDMTCEVQNYPTSVLHGQLYLYNKDRTDVKKIMIPDIPQYPVFPDMFPIENKVLDKDSHIGHKCSAISYLIEVQVKDLIVLQELMQQAERCLREYIQRITRRINNCVPEMCKLLEETKKRTESFYQTFGVIHDILYSVSSLAAEERICVIAKRHIEDIAFTLRDQSPRETQQKAENRTEEIKVYMSVLVDKVTEQEREAITSCVGCMTEDRCIQKSHHLSTKIYEIYKTFADHRKKRYLSQEEEFAHRSDRIRIQKFIEQLEFVMNDHCMKNTAKMHQVTNKQIAMLIKHFIRTGKVDQNIKSVLDCQSKLSLRMEQMVKRCTDLLCRLKVEVIPSITGQPVEASLRTMQVALQPRSSSFHPMTLTSLKSDFQILQNDSIQIESIMRYHAEELEAQANNLKELSENLPKPDSFETGVQASTDS</sequence>
<comment type="subcellular location">
    <subcellularLocation>
        <location evidence="1">Cytoplasm</location>
    </subcellularLocation>
</comment>
<dbReference type="Gene3D" id="1.20.1270.420">
    <property type="match status" value="1"/>
</dbReference>
<keyword evidence="6" id="KW-0418">Kinase</keyword>
<evidence type="ECO:0000256" key="7">
    <source>
        <dbReference type="ARBA" id="ARBA00022840"/>
    </source>
</evidence>
<feature type="domain" description="Protein kinase" evidence="9">
    <location>
        <begin position="57"/>
        <end position="358"/>
    </location>
</feature>
<evidence type="ECO:0000256" key="3">
    <source>
        <dbReference type="ARBA" id="ARBA00022527"/>
    </source>
</evidence>
<evidence type="ECO:0000313" key="10">
    <source>
        <dbReference type="EMBL" id="CAC5410161.1"/>
    </source>
</evidence>
<dbReference type="EMBL" id="CACVKT020007720">
    <property type="protein sequence ID" value="CAC5410161.1"/>
    <property type="molecule type" value="Genomic_DNA"/>
</dbReference>
<dbReference type="PANTHER" id="PTHR22969:SF15">
    <property type="entry name" value="FI05319P"/>
    <property type="match status" value="1"/>
</dbReference>
<dbReference type="Pfam" id="PF18394">
    <property type="entry name" value="TBK1_CCD1"/>
    <property type="match status" value="1"/>
</dbReference>
<organism evidence="10 11">
    <name type="scientific">Mytilus coruscus</name>
    <name type="common">Sea mussel</name>
    <dbReference type="NCBI Taxonomy" id="42192"/>
    <lineage>
        <taxon>Eukaryota</taxon>
        <taxon>Metazoa</taxon>
        <taxon>Spiralia</taxon>
        <taxon>Lophotrochozoa</taxon>
        <taxon>Mollusca</taxon>
        <taxon>Bivalvia</taxon>
        <taxon>Autobranchia</taxon>
        <taxon>Pteriomorphia</taxon>
        <taxon>Mytilida</taxon>
        <taxon>Mytiloidea</taxon>
        <taxon>Mytilidae</taxon>
        <taxon>Mytilinae</taxon>
        <taxon>Mytilus</taxon>
    </lineage>
</organism>
<dbReference type="GO" id="GO:0005737">
    <property type="term" value="C:cytoplasm"/>
    <property type="evidence" value="ECO:0007669"/>
    <property type="project" value="UniProtKB-SubCell"/>
</dbReference>
<evidence type="ECO:0000259" key="9">
    <source>
        <dbReference type="PROSITE" id="PS50011"/>
    </source>
</evidence>
<dbReference type="PANTHER" id="PTHR22969">
    <property type="entry name" value="IKB KINASE"/>
    <property type="match status" value="1"/>
</dbReference>
<dbReference type="Gene3D" id="3.30.200.20">
    <property type="entry name" value="Phosphorylase Kinase, domain 1"/>
    <property type="match status" value="1"/>
</dbReference>
<protein>
    <submittedName>
        <fullName evidence="10">TBK1</fullName>
        <ecNumber evidence="10">2.7.11.10</ecNumber>
    </submittedName>
</protein>
<dbReference type="OrthoDB" id="10013850at2759"/>
<evidence type="ECO:0000256" key="6">
    <source>
        <dbReference type="ARBA" id="ARBA00022777"/>
    </source>
</evidence>
<evidence type="ECO:0000313" key="11">
    <source>
        <dbReference type="Proteomes" id="UP000507470"/>
    </source>
</evidence>
<dbReference type="Pfam" id="PF00069">
    <property type="entry name" value="Pkinase"/>
    <property type="match status" value="1"/>
</dbReference>
<proteinExistence type="predicted"/>